<dbReference type="InterPro" id="IPR008909">
    <property type="entry name" value="DALR_anticod-bd"/>
</dbReference>
<dbReference type="AlphaFoldDB" id="A0A0G0T1F9"/>
<feature type="domain" description="DALR anticodon binding" evidence="14">
    <location>
        <begin position="426"/>
        <end position="541"/>
    </location>
</feature>
<keyword evidence="8 11" id="KW-0648">Protein biosynthesis</keyword>
<dbReference type="GO" id="GO:0004814">
    <property type="term" value="F:arginine-tRNA ligase activity"/>
    <property type="evidence" value="ECO:0007669"/>
    <property type="project" value="UniProtKB-UniRule"/>
</dbReference>
<proteinExistence type="inferred from homology"/>
<evidence type="ECO:0000256" key="11">
    <source>
        <dbReference type="HAMAP-Rule" id="MF_00123"/>
    </source>
</evidence>
<evidence type="ECO:0000256" key="2">
    <source>
        <dbReference type="ARBA" id="ARBA00005594"/>
    </source>
</evidence>
<dbReference type="SMART" id="SM01016">
    <property type="entry name" value="Arg_tRNA_synt_N"/>
    <property type="match status" value="1"/>
</dbReference>
<evidence type="ECO:0000256" key="5">
    <source>
        <dbReference type="ARBA" id="ARBA00022598"/>
    </source>
</evidence>
<dbReference type="InterPro" id="IPR014729">
    <property type="entry name" value="Rossmann-like_a/b/a_fold"/>
</dbReference>
<dbReference type="InterPro" id="IPR009080">
    <property type="entry name" value="tRNAsynth_Ia_anticodon-bd"/>
</dbReference>
<reference evidence="16 17" key="1">
    <citation type="journal article" date="2015" name="Nature">
        <title>rRNA introns, odd ribosomes, and small enigmatic genomes across a large radiation of phyla.</title>
        <authorList>
            <person name="Brown C.T."/>
            <person name="Hug L.A."/>
            <person name="Thomas B.C."/>
            <person name="Sharon I."/>
            <person name="Castelle C.J."/>
            <person name="Singh A."/>
            <person name="Wilkins M.J."/>
            <person name="Williams K.H."/>
            <person name="Banfield J.F."/>
        </authorList>
    </citation>
    <scope>NUCLEOTIDE SEQUENCE [LARGE SCALE GENOMIC DNA]</scope>
</reference>
<keyword evidence="13" id="KW-1133">Transmembrane helix</keyword>
<dbReference type="GO" id="GO:0005524">
    <property type="term" value="F:ATP binding"/>
    <property type="evidence" value="ECO:0007669"/>
    <property type="project" value="UniProtKB-UniRule"/>
</dbReference>
<keyword evidence="7 11" id="KW-0067">ATP-binding</keyword>
<keyword evidence="9 11" id="KW-0030">Aminoacyl-tRNA synthetase</keyword>
<comment type="subcellular location">
    <subcellularLocation>
        <location evidence="1 11">Cytoplasm</location>
    </subcellularLocation>
</comment>
<dbReference type="GO" id="GO:0005737">
    <property type="term" value="C:cytoplasm"/>
    <property type="evidence" value="ECO:0007669"/>
    <property type="project" value="UniProtKB-SubCell"/>
</dbReference>
<evidence type="ECO:0000256" key="10">
    <source>
        <dbReference type="ARBA" id="ARBA00049339"/>
    </source>
</evidence>
<dbReference type="InterPro" id="IPR035684">
    <property type="entry name" value="ArgRS_core"/>
</dbReference>
<name>A0A0G0T1F9_9BACT</name>
<gene>
    <name evidence="11" type="primary">argS</name>
    <name evidence="16" type="ORF">UT75_C0003G0065</name>
</gene>
<dbReference type="EMBL" id="LBXZ01000003">
    <property type="protein sequence ID" value="KKR40935.1"/>
    <property type="molecule type" value="Genomic_DNA"/>
</dbReference>
<evidence type="ECO:0000256" key="8">
    <source>
        <dbReference type="ARBA" id="ARBA00022917"/>
    </source>
</evidence>
<organism evidence="16 17">
    <name type="scientific">Candidatus Yanofskybacteria bacterium GW2011_GWE2_40_11</name>
    <dbReference type="NCBI Taxonomy" id="1619033"/>
    <lineage>
        <taxon>Bacteria</taxon>
        <taxon>Candidatus Yanofskyibacteriota</taxon>
    </lineage>
</organism>
<feature type="transmembrane region" description="Helical" evidence="13">
    <location>
        <begin position="516"/>
        <end position="537"/>
    </location>
</feature>
<dbReference type="InterPro" id="IPR005148">
    <property type="entry name" value="Arg-tRNA-synth_N"/>
</dbReference>
<keyword evidence="6 11" id="KW-0547">Nucleotide-binding</keyword>
<dbReference type="FunFam" id="3.40.50.620:FF:000062">
    <property type="entry name" value="Arginine--tRNA ligase"/>
    <property type="match status" value="1"/>
</dbReference>
<dbReference type="Gene3D" id="3.40.50.620">
    <property type="entry name" value="HUPs"/>
    <property type="match status" value="1"/>
</dbReference>
<dbReference type="Gene3D" id="1.10.730.10">
    <property type="entry name" value="Isoleucyl-tRNA Synthetase, Domain 1"/>
    <property type="match status" value="1"/>
</dbReference>
<dbReference type="EC" id="6.1.1.19" evidence="11"/>
<dbReference type="InterPro" id="IPR001278">
    <property type="entry name" value="Arg-tRNA-ligase"/>
</dbReference>
<keyword evidence="5 11" id="KW-0436">Ligase</keyword>
<evidence type="ECO:0000259" key="15">
    <source>
        <dbReference type="SMART" id="SM01016"/>
    </source>
</evidence>
<dbReference type="SUPFAM" id="SSF52374">
    <property type="entry name" value="Nucleotidylyl transferase"/>
    <property type="match status" value="1"/>
</dbReference>
<dbReference type="HAMAP" id="MF_00123">
    <property type="entry name" value="Arg_tRNA_synth"/>
    <property type="match status" value="1"/>
</dbReference>
<evidence type="ECO:0000259" key="14">
    <source>
        <dbReference type="SMART" id="SM00836"/>
    </source>
</evidence>
<dbReference type="InterPro" id="IPR036695">
    <property type="entry name" value="Arg-tRNA-synth_N_sf"/>
</dbReference>
<dbReference type="SUPFAM" id="SSF55190">
    <property type="entry name" value="Arginyl-tRNA synthetase (ArgRS), N-terminal 'additional' domain"/>
    <property type="match status" value="1"/>
</dbReference>
<evidence type="ECO:0000256" key="9">
    <source>
        <dbReference type="ARBA" id="ARBA00023146"/>
    </source>
</evidence>
<evidence type="ECO:0000313" key="17">
    <source>
        <dbReference type="Proteomes" id="UP000034072"/>
    </source>
</evidence>
<dbReference type="GO" id="GO:0006420">
    <property type="term" value="P:arginyl-tRNA aminoacylation"/>
    <property type="evidence" value="ECO:0007669"/>
    <property type="project" value="UniProtKB-UniRule"/>
</dbReference>
<keyword evidence="4 11" id="KW-0963">Cytoplasm</keyword>
<dbReference type="PRINTS" id="PR01038">
    <property type="entry name" value="TRNASYNTHARG"/>
</dbReference>
<protein>
    <recommendedName>
        <fullName evidence="11">Arginine--tRNA ligase</fullName>
        <ecNumber evidence="11">6.1.1.19</ecNumber>
    </recommendedName>
    <alternativeName>
        <fullName evidence="11">Arginyl-tRNA synthetase</fullName>
        <shortName evidence="11">ArgRS</shortName>
    </alternativeName>
</protein>
<keyword evidence="13" id="KW-0472">Membrane</keyword>
<comment type="subunit">
    <text evidence="3 11">Monomer.</text>
</comment>
<evidence type="ECO:0000313" key="16">
    <source>
        <dbReference type="EMBL" id="KKR40935.1"/>
    </source>
</evidence>
<comment type="caution">
    <text evidence="16">The sequence shown here is derived from an EMBL/GenBank/DDBJ whole genome shotgun (WGS) entry which is preliminary data.</text>
</comment>
<comment type="similarity">
    <text evidence="2 11 12">Belongs to the class-I aminoacyl-tRNA synthetase family.</text>
</comment>
<dbReference type="PANTHER" id="PTHR11956">
    <property type="entry name" value="ARGINYL-TRNA SYNTHETASE"/>
    <property type="match status" value="1"/>
</dbReference>
<dbReference type="Pfam" id="PF00750">
    <property type="entry name" value="tRNA-synt_1d"/>
    <property type="match status" value="1"/>
</dbReference>
<dbReference type="Proteomes" id="UP000034072">
    <property type="component" value="Unassembled WGS sequence"/>
</dbReference>
<keyword evidence="13" id="KW-0812">Transmembrane</keyword>
<evidence type="ECO:0000256" key="7">
    <source>
        <dbReference type="ARBA" id="ARBA00022840"/>
    </source>
</evidence>
<dbReference type="NCBIfam" id="TIGR00456">
    <property type="entry name" value="argS"/>
    <property type="match status" value="1"/>
</dbReference>
<dbReference type="PANTHER" id="PTHR11956:SF5">
    <property type="entry name" value="ARGININE--TRNA LIGASE, CYTOPLASMIC"/>
    <property type="match status" value="1"/>
</dbReference>
<feature type="domain" description="Arginyl tRNA synthetase N-terminal" evidence="15">
    <location>
        <begin position="3"/>
        <end position="86"/>
    </location>
</feature>
<evidence type="ECO:0000256" key="4">
    <source>
        <dbReference type="ARBA" id="ARBA00022490"/>
    </source>
</evidence>
<dbReference type="Gene3D" id="3.30.1360.70">
    <property type="entry name" value="Arginyl tRNA synthetase N-terminal domain"/>
    <property type="match status" value="1"/>
</dbReference>
<dbReference type="PATRIC" id="fig|1619033.3.peg.327"/>
<evidence type="ECO:0000256" key="3">
    <source>
        <dbReference type="ARBA" id="ARBA00011245"/>
    </source>
</evidence>
<accession>A0A0G0T1F9</accession>
<evidence type="ECO:0000256" key="6">
    <source>
        <dbReference type="ARBA" id="ARBA00022741"/>
    </source>
</evidence>
<comment type="catalytic activity">
    <reaction evidence="10 11">
        <text>tRNA(Arg) + L-arginine + ATP = L-arginyl-tRNA(Arg) + AMP + diphosphate</text>
        <dbReference type="Rhea" id="RHEA:20301"/>
        <dbReference type="Rhea" id="RHEA-COMP:9658"/>
        <dbReference type="Rhea" id="RHEA-COMP:9673"/>
        <dbReference type="ChEBI" id="CHEBI:30616"/>
        <dbReference type="ChEBI" id="CHEBI:32682"/>
        <dbReference type="ChEBI" id="CHEBI:33019"/>
        <dbReference type="ChEBI" id="CHEBI:78442"/>
        <dbReference type="ChEBI" id="CHEBI:78513"/>
        <dbReference type="ChEBI" id="CHEBI:456215"/>
        <dbReference type="EC" id="6.1.1.19"/>
    </reaction>
</comment>
<evidence type="ECO:0000256" key="13">
    <source>
        <dbReference type="SAM" id="Phobius"/>
    </source>
</evidence>
<dbReference type="SMART" id="SM00836">
    <property type="entry name" value="DALR_1"/>
    <property type="match status" value="1"/>
</dbReference>
<dbReference type="CDD" id="cd00671">
    <property type="entry name" value="ArgRS_core"/>
    <property type="match status" value="1"/>
</dbReference>
<evidence type="ECO:0000256" key="1">
    <source>
        <dbReference type="ARBA" id="ARBA00004496"/>
    </source>
</evidence>
<comment type="caution">
    <text evidence="11">Lacks conserved residue(s) required for the propagation of feature annotation.</text>
</comment>
<sequence length="541" mass="60958">MAKTTRQIIYNAISKHSAEAGFDILNPPSLDLGDYSVNVAFKLAKINGQKVNEVAEDIKSKLELDKDIQDICREIRVVNGFINFYLKDGHLLNELGNIIKEGNDYGSSVLGSNKKINLEFVSANPTGPMTVHNVRAGSFGDCLGNIFKKVGFDVAKEYYINDAGVQVGKLGKSVLRRLQELKGEAIEFEDGLYKGDYIVDIAKKLIDEKLPDGEAAQIDHCREFAVEHMIKSAQASMANVGINFDVWFRESQLHEKGLVVSVLGGLEASGLVYEKEGAKWFKVSDYFPDQQDAVVVKSDGQTSYLMNDIAYTKNKIEEREFDKAINIWGTDHHGDVPRLLAGAKALGYEDGKLEILLHQLVLVKEKDEYQRMSKREGKFILLDDFLPKVGRDALRFFFLAKDLNTHMEFDVDLAKDQSSKNPVFYIQYAFARLNSLLEKIGTKPSDGDYEIGQSYDEVEMNLVRKMAKLPELLEDISRSYKVHHLAEYSLDLANSFHGFYETHRIIENDKINRPRVALIGGLLIIMNICFDLMGITAPKKM</sequence>
<dbReference type="SUPFAM" id="SSF47323">
    <property type="entry name" value="Anticodon-binding domain of a subclass of class I aminoacyl-tRNA synthetases"/>
    <property type="match status" value="1"/>
</dbReference>
<evidence type="ECO:0000256" key="12">
    <source>
        <dbReference type="RuleBase" id="RU363038"/>
    </source>
</evidence>
<dbReference type="Pfam" id="PF05746">
    <property type="entry name" value="DALR_1"/>
    <property type="match status" value="1"/>
</dbReference>
<dbReference type="Pfam" id="PF03485">
    <property type="entry name" value="Arg_tRNA_synt_N"/>
    <property type="match status" value="1"/>
</dbReference>